<sequence>MTPRATTAAAAAACPAKHRRIGGQAGNDEWRRPGGVRSSPSTTQCLMGEATRGGGRQIKYPATKRRAGARNDEWGRPGGVRSSPSPTRRLTDPNNVGGPQYRIGLGDTNTKFPRGSYLIAPADPNHLINRDWIGKTIRSRYTVLGDISIRSPINTDPGIVSVTSLI</sequence>
<dbReference type="AlphaFoldDB" id="A0A5B0S4V2"/>
<gene>
    <name evidence="2" type="ORF">PGTUg99_011659</name>
</gene>
<organism evidence="2 3">
    <name type="scientific">Puccinia graminis f. sp. tritici</name>
    <dbReference type="NCBI Taxonomy" id="56615"/>
    <lineage>
        <taxon>Eukaryota</taxon>
        <taxon>Fungi</taxon>
        <taxon>Dikarya</taxon>
        <taxon>Basidiomycota</taxon>
        <taxon>Pucciniomycotina</taxon>
        <taxon>Pucciniomycetes</taxon>
        <taxon>Pucciniales</taxon>
        <taxon>Pucciniaceae</taxon>
        <taxon>Puccinia</taxon>
    </lineage>
</organism>
<protein>
    <submittedName>
        <fullName evidence="2">Uncharacterized protein</fullName>
    </submittedName>
</protein>
<dbReference type="Proteomes" id="UP000325313">
    <property type="component" value="Unassembled WGS sequence"/>
</dbReference>
<feature type="region of interest" description="Disordered" evidence="1">
    <location>
        <begin position="1"/>
        <end position="101"/>
    </location>
</feature>
<proteinExistence type="predicted"/>
<evidence type="ECO:0000256" key="1">
    <source>
        <dbReference type="SAM" id="MobiDB-lite"/>
    </source>
</evidence>
<comment type="caution">
    <text evidence="2">The sequence shown here is derived from an EMBL/GenBank/DDBJ whole genome shotgun (WGS) entry which is preliminary data.</text>
</comment>
<accession>A0A5B0S4V2</accession>
<feature type="compositionally biased region" description="Low complexity" evidence="1">
    <location>
        <begin position="1"/>
        <end position="13"/>
    </location>
</feature>
<evidence type="ECO:0000313" key="3">
    <source>
        <dbReference type="Proteomes" id="UP000325313"/>
    </source>
</evidence>
<dbReference type="EMBL" id="VDEP01000081">
    <property type="protein sequence ID" value="KAA1132405.1"/>
    <property type="molecule type" value="Genomic_DNA"/>
</dbReference>
<feature type="compositionally biased region" description="Polar residues" evidence="1">
    <location>
        <begin position="82"/>
        <end position="94"/>
    </location>
</feature>
<name>A0A5B0S4V2_PUCGR</name>
<reference evidence="2 3" key="1">
    <citation type="submission" date="2019-05" db="EMBL/GenBank/DDBJ databases">
        <title>Emergence of the Ug99 lineage of the wheat stem rust pathogen through somatic hybridization.</title>
        <authorList>
            <person name="Li F."/>
            <person name="Upadhyaya N.M."/>
            <person name="Sperschneider J."/>
            <person name="Matny O."/>
            <person name="Nguyen-Phuc H."/>
            <person name="Mago R."/>
            <person name="Raley C."/>
            <person name="Miller M.E."/>
            <person name="Silverstein K.A.T."/>
            <person name="Henningsen E."/>
            <person name="Hirsch C.D."/>
            <person name="Visser B."/>
            <person name="Pretorius Z.A."/>
            <person name="Steffenson B.J."/>
            <person name="Schwessinger B."/>
            <person name="Dodds P.N."/>
            <person name="Figueroa M."/>
        </authorList>
    </citation>
    <scope>NUCLEOTIDE SEQUENCE [LARGE SCALE GENOMIC DNA]</scope>
    <source>
        <strain evidence="2 3">Ug99</strain>
    </source>
</reference>
<evidence type="ECO:0000313" key="2">
    <source>
        <dbReference type="EMBL" id="KAA1132405.1"/>
    </source>
</evidence>